<dbReference type="AlphaFoldDB" id="A0A3N6NMD9"/>
<keyword evidence="5 7" id="KW-0234">DNA repair</keyword>
<dbReference type="PANTHER" id="PTHR33991:SF1">
    <property type="entry name" value="DNA REPAIR PROTEIN RECO"/>
    <property type="match status" value="1"/>
</dbReference>
<evidence type="ECO:0000256" key="1">
    <source>
        <dbReference type="ARBA" id="ARBA00007452"/>
    </source>
</evidence>
<dbReference type="Proteomes" id="UP000269154">
    <property type="component" value="Unassembled WGS sequence"/>
</dbReference>
<evidence type="ECO:0000313" key="10">
    <source>
        <dbReference type="Proteomes" id="UP000269154"/>
    </source>
</evidence>
<dbReference type="HAMAP" id="MF_00201">
    <property type="entry name" value="RecO"/>
    <property type="match status" value="1"/>
</dbReference>
<evidence type="ECO:0000256" key="4">
    <source>
        <dbReference type="ARBA" id="ARBA00023172"/>
    </source>
</evidence>
<dbReference type="PANTHER" id="PTHR33991">
    <property type="entry name" value="DNA REPAIR PROTEIN RECO"/>
    <property type="match status" value="1"/>
</dbReference>
<dbReference type="Gene3D" id="2.40.50.140">
    <property type="entry name" value="Nucleic acid-binding proteins"/>
    <property type="match status" value="1"/>
</dbReference>
<dbReference type="SUPFAM" id="SSF50249">
    <property type="entry name" value="Nucleic acid-binding proteins"/>
    <property type="match status" value="1"/>
</dbReference>
<dbReference type="GO" id="GO:0043590">
    <property type="term" value="C:bacterial nucleoid"/>
    <property type="evidence" value="ECO:0007669"/>
    <property type="project" value="TreeGrafter"/>
</dbReference>
<evidence type="ECO:0000313" key="9">
    <source>
        <dbReference type="EMBL" id="RQH46432.1"/>
    </source>
</evidence>
<dbReference type="GO" id="GO:0006302">
    <property type="term" value="P:double-strand break repair"/>
    <property type="evidence" value="ECO:0007669"/>
    <property type="project" value="TreeGrafter"/>
</dbReference>
<evidence type="ECO:0000256" key="2">
    <source>
        <dbReference type="ARBA" id="ARBA00021310"/>
    </source>
</evidence>
<comment type="function">
    <text evidence="7">Involved in DNA repair and RecF pathway recombination.</text>
</comment>
<dbReference type="InterPro" id="IPR003717">
    <property type="entry name" value="RecO"/>
</dbReference>
<dbReference type="EMBL" id="RCBY01000040">
    <property type="protein sequence ID" value="RQH46432.1"/>
    <property type="molecule type" value="Genomic_DNA"/>
</dbReference>
<sequence length="294" mass="32887">MSRTYKATGINLKAIPIGESDRLLTILTPEYGLIRVVAPGVRKPKSKLGGRSELFVVNQLLISQGRSLDRINQAETILSYAGLSQNLGKLAAGQYLAELVLHQALSEHPQAELFYLLSEHLERIEKLKNKTDRLWHTQLISYLAHGIYHLLAIEGIAPQVQICCITGRPLQPNFNHPNWQVGFSIDSGGTIKLAHTSVISSSQQQVRINTMLNANQLSLFQQLAQPQLNAQVELTSHQDWVIVEKLLRKYTQYHLGYSIRSAALIDTYLGFAYGNSFGMGRSQETGDRRQELGE</sequence>
<dbReference type="NCBIfam" id="TIGR00613">
    <property type="entry name" value="reco"/>
    <property type="match status" value="1"/>
</dbReference>
<name>A0A3N6NMD9_9CYAN</name>
<dbReference type="Gene3D" id="1.20.1440.120">
    <property type="entry name" value="Recombination protein O, C-terminal domain"/>
    <property type="match status" value="1"/>
</dbReference>
<evidence type="ECO:0000256" key="5">
    <source>
        <dbReference type="ARBA" id="ARBA00023204"/>
    </source>
</evidence>
<evidence type="ECO:0000256" key="3">
    <source>
        <dbReference type="ARBA" id="ARBA00022763"/>
    </source>
</evidence>
<dbReference type="Pfam" id="PF02565">
    <property type="entry name" value="RecO_C"/>
    <property type="match status" value="1"/>
</dbReference>
<comment type="similarity">
    <text evidence="1 7">Belongs to the RecO family.</text>
</comment>
<dbReference type="InterPro" id="IPR042242">
    <property type="entry name" value="RecO_C"/>
</dbReference>
<comment type="caution">
    <text evidence="9">The sequence shown here is derived from an EMBL/GenBank/DDBJ whole genome shotgun (WGS) entry which is preliminary data.</text>
</comment>
<dbReference type="InterPro" id="IPR012340">
    <property type="entry name" value="NA-bd_OB-fold"/>
</dbReference>
<keyword evidence="4 7" id="KW-0233">DNA recombination</keyword>
<dbReference type="RefSeq" id="WP_124145311.1">
    <property type="nucleotide sequence ID" value="NZ_CAWOKI010000078.1"/>
</dbReference>
<keyword evidence="10" id="KW-1185">Reference proteome</keyword>
<evidence type="ECO:0000256" key="6">
    <source>
        <dbReference type="ARBA" id="ARBA00033409"/>
    </source>
</evidence>
<accession>A0A3N6NMD9</accession>
<protein>
    <recommendedName>
        <fullName evidence="2 7">DNA repair protein RecO</fullName>
    </recommendedName>
    <alternativeName>
        <fullName evidence="6 7">Recombination protein O</fullName>
    </alternativeName>
</protein>
<dbReference type="InterPro" id="IPR022572">
    <property type="entry name" value="DNA_rep/recomb_RecO_N"/>
</dbReference>
<keyword evidence="3 7" id="KW-0227">DNA damage</keyword>
<dbReference type="OrthoDB" id="9797083at2"/>
<reference evidence="9 10" key="1">
    <citation type="journal article" date="2018" name="ACS Chem. Biol.">
        <title>Ketoreductase domain dysfunction expands chemodiversity: malyngamide biosynthesis in the cyanobacterium Okeania hirsuta.</title>
        <authorList>
            <person name="Moss N.A."/>
            <person name="Leao T."/>
            <person name="Rankin M."/>
            <person name="McCullough T.M."/>
            <person name="Qu P."/>
            <person name="Korobeynikov A."/>
            <person name="Smith J.L."/>
            <person name="Gerwick L."/>
            <person name="Gerwick W.H."/>
        </authorList>
    </citation>
    <scope>NUCLEOTIDE SEQUENCE [LARGE SCALE GENOMIC DNA]</scope>
    <source>
        <strain evidence="9 10">PAB10Feb10-1</strain>
    </source>
</reference>
<dbReference type="GO" id="GO:0006310">
    <property type="term" value="P:DNA recombination"/>
    <property type="evidence" value="ECO:0007669"/>
    <property type="project" value="UniProtKB-UniRule"/>
</dbReference>
<dbReference type="SUPFAM" id="SSF57863">
    <property type="entry name" value="ArfGap/RecO-like zinc finger"/>
    <property type="match status" value="1"/>
</dbReference>
<gene>
    <name evidence="7 9" type="primary">recO</name>
    <name evidence="9" type="ORF">D5R40_09750</name>
</gene>
<evidence type="ECO:0000256" key="7">
    <source>
        <dbReference type="HAMAP-Rule" id="MF_00201"/>
    </source>
</evidence>
<dbReference type="InterPro" id="IPR037278">
    <property type="entry name" value="ARFGAP/RecO"/>
</dbReference>
<evidence type="ECO:0000259" key="8">
    <source>
        <dbReference type="Pfam" id="PF11967"/>
    </source>
</evidence>
<organism evidence="9 10">
    <name type="scientific">Okeania hirsuta</name>
    <dbReference type="NCBI Taxonomy" id="1458930"/>
    <lineage>
        <taxon>Bacteria</taxon>
        <taxon>Bacillati</taxon>
        <taxon>Cyanobacteriota</taxon>
        <taxon>Cyanophyceae</taxon>
        <taxon>Oscillatoriophycideae</taxon>
        <taxon>Oscillatoriales</taxon>
        <taxon>Microcoleaceae</taxon>
        <taxon>Okeania</taxon>
    </lineage>
</organism>
<feature type="domain" description="DNA replication/recombination mediator RecO N-terminal" evidence="8">
    <location>
        <begin position="1"/>
        <end position="80"/>
    </location>
</feature>
<proteinExistence type="inferred from homology"/>
<dbReference type="Pfam" id="PF11967">
    <property type="entry name" value="RecO_N"/>
    <property type="match status" value="1"/>
</dbReference>